<dbReference type="Proteomes" id="UP000054007">
    <property type="component" value="Unassembled WGS sequence"/>
</dbReference>
<gene>
    <name evidence="2" type="ORF">CYLTODRAFT_409363</name>
</gene>
<sequence>MPSTNESTQGFISNQVAHSSSTQTFYQSSANPMDNVFRSAASVAFDEFVTAAAAPRPVIEIKIERQVEVTNTPRSEIPDNTPALTATVAATNRTTPPLSKAPSYEDIPSQFVPSKPPGASNNNPFYFSRPPSGLRPQESKSKHGVHPALLLAPSALKSIDGERVNQAGTRFTPNNKLLASPSTTPPMETAPSSDITNDKESD</sequence>
<dbReference type="EMBL" id="KN880478">
    <property type="protein sequence ID" value="KIY69780.1"/>
    <property type="molecule type" value="Genomic_DNA"/>
</dbReference>
<dbReference type="AlphaFoldDB" id="A0A0D7BHV2"/>
<evidence type="ECO:0000313" key="3">
    <source>
        <dbReference type="Proteomes" id="UP000054007"/>
    </source>
</evidence>
<accession>A0A0D7BHV2</accession>
<protein>
    <submittedName>
        <fullName evidence="2">Uncharacterized protein</fullName>
    </submittedName>
</protein>
<organism evidence="2 3">
    <name type="scientific">Cylindrobasidium torrendii FP15055 ss-10</name>
    <dbReference type="NCBI Taxonomy" id="1314674"/>
    <lineage>
        <taxon>Eukaryota</taxon>
        <taxon>Fungi</taxon>
        <taxon>Dikarya</taxon>
        <taxon>Basidiomycota</taxon>
        <taxon>Agaricomycotina</taxon>
        <taxon>Agaricomycetes</taxon>
        <taxon>Agaricomycetidae</taxon>
        <taxon>Agaricales</taxon>
        <taxon>Marasmiineae</taxon>
        <taxon>Physalacriaceae</taxon>
        <taxon>Cylindrobasidium</taxon>
    </lineage>
</organism>
<name>A0A0D7BHV2_9AGAR</name>
<keyword evidence="3" id="KW-1185">Reference proteome</keyword>
<proteinExistence type="predicted"/>
<feature type="compositionally biased region" description="Polar residues" evidence="1">
    <location>
        <begin position="166"/>
        <end position="195"/>
    </location>
</feature>
<feature type="region of interest" description="Disordered" evidence="1">
    <location>
        <begin position="91"/>
        <end position="145"/>
    </location>
</feature>
<evidence type="ECO:0000313" key="2">
    <source>
        <dbReference type="EMBL" id="KIY69780.1"/>
    </source>
</evidence>
<feature type="region of interest" description="Disordered" evidence="1">
    <location>
        <begin position="165"/>
        <end position="202"/>
    </location>
</feature>
<evidence type="ECO:0000256" key="1">
    <source>
        <dbReference type="SAM" id="MobiDB-lite"/>
    </source>
</evidence>
<reference evidence="2 3" key="1">
    <citation type="journal article" date="2015" name="Fungal Genet. Biol.">
        <title>Evolution of novel wood decay mechanisms in Agaricales revealed by the genome sequences of Fistulina hepatica and Cylindrobasidium torrendii.</title>
        <authorList>
            <person name="Floudas D."/>
            <person name="Held B.W."/>
            <person name="Riley R."/>
            <person name="Nagy L.G."/>
            <person name="Koehler G."/>
            <person name="Ransdell A.S."/>
            <person name="Younus H."/>
            <person name="Chow J."/>
            <person name="Chiniquy J."/>
            <person name="Lipzen A."/>
            <person name="Tritt A."/>
            <person name="Sun H."/>
            <person name="Haridas S."/>
            <person name="LaButti K."/>
            <person name="Ohm R.A."/>
            <person name="Kues U."/>
            <person name="Blanchette R.A."/>
            <person name="Grigoriev I.V."/>
            <person name="Minto R.E."/>
            <person name="Hibbett D.S."/>
        </authorList>
    </citation>
    <scope>NUCLEOTIDE SEQUENCE [LARGE SCALE GENOMIC DNA]</scope>
    <source>
        <strain evidence="2 3">FP15055 ss-10</strain>
    </source>
</reference>
<feature type="region of interest" description="Disordered" evidence="1">
    <location>
        <begin position="1"/>
        <end position="27"/>
    </location>
</feature>